<sequence>MQRLMQTLEVMPDEVRRGDVIAVGGIPHRVRDVRELRGRRKRLEFEDGNVFVLGPWVAIKVSRDRNTGGGPVRHRR</sequence>
<dbReference type="Proteomes" id="UP001519310">
    <property type="component" value="Unassembled WGS sequence"/>
</dbReference>
<evidence type="ECO:0000313" key="2">
    <source>
        <dbReference type="Proteomes" id="UP001519310"/>
    </source>
</evidence>
<keyword evidence="2" id="KW-1185">Reference proteome</keyword>
<dbReference type="RefSeq" id="WP_189972766.1">
    <property type="nucleotide sequence ID" value="NZ_BMVL01000013.1"/>
</dbReference>
<protein>
    <submittedName>
        <fullName evidence="1">Uncharacterized protein</fullName>
    </submittedName>
</protein>
<dbReference type="EMBL" id="JAGGLQ010000008">
    <property type="protein sequence ID" value="MBP2038587.1"/>
    <property type="molecule type" value="Genomic_DNA"/>
</dbReference>
<gene>
    <name evidence="1" type="ORF">J2Z77_004398</name>
</gene>
<evidence type="ECO:0000313" key="1">
    <source>
        <dbReference type="EMBL" id="MBP2038587.1"/>
    </source>
</evidence>
<accession>A0ABS4L916</accession>
<organism evidence="1 2">
    <name type="scientific">Streptomyces avidinii</name>
    <dbReference type="NCBI Taxonomy" id="1895"/>
    <lineage>
        <taxon>Bacteria</taxon>
        <taxon>Bacillati</taxon>
        <taxon>Actinomycetota</taxon>
        <taxon>Actinomycetes</taxon>
        <taxon>Kitasatosporales</taxon>
        <taxon>Streptomycetaceae</taxon>
        <taxon>Streptomyces</taxon>
    </lineage>
</organism>
<comment type="caution">
    <text evidence="1">The sequence shown here is derived from an EMBL/GenBank/DDBJ whole genome shotgun (WGS) entry which is preliminary data.</text>
</comment>
<proteinExistence type="predicted"/>
<reference evidence="1 2" key="1">
    <citation type="submission" date="2021-03" db="EMBL/GenBank/DDBJ databases">
        <title>Genomic Encyclopedia of Type Strains, Phase IV (KMG-IV): sequencing the most valuable type-strain genomes for metagenomic binning, comparative biology and taxonomic classification.</title>
        <authorList>
            <person name="Goeker M."/>
        </authorList>
    </citation>
    <scope>NUCLEOTIDE SEQUENCE [LARGE SCALE GENOMIC DNA]</scope>
    <source>
        <strain evidence="1 2">DSM 40526</strain>
    </source>
</reference>
<name>A0ABS4L916_STRAV</name>